<gene>
    <name evidence="3" type="ORF">GCM10011583_60250</name>
</gene>
<feature type="domain" description="DUF3592" evidence="2">
    <location>
        <begin position="40"/>
        <end position="108"/>
    </location>
</feature>
<dbReference type="Pfam" id="PF12158">
    <property type="entry name" value="DUF3592"/>
    <property type="match status" value="1"/>
</dbReference>
<feature type="transmembrane region" description="Helical" evidence="1">
    <location>
        <begin position="112"/>
        <end position="135"/>
    </location>
</feature>
<protein>
    <recommendedName>
        <fullName evidence="2">DUF3592 domain-containing protein</fullName>
    </recommendedName>
</protein>
<keyword evidence="4" id="KW-1185">Reference proteome</keyword>
<evidence type="ECO:0000313" key="3">
    <source>
        <dbReference type="EMBL" id="GGK20300.1"/>
    </source>
</evidence>
<sequence length="136" mass="15199">MSEWLFPLGFAVVGAVVFTIGFVGFWRILALRREGVRAAGWVVRLETTSSGQGGRIHRPVVGWVTADGRRMEVESPYGRSWVGRFRPGTPVRIRYDPRRPERMRIEGYGHGVQWLFMLVGLGFVAGGISVALRLAV</sequence>
<feature type="transmembrane region" description="Helical" evidence="1">
    <location>
        <begin position="6"/>
        <end position="29"/>
    </location>
</feature>
<evidence type="ECO:0000313" key="4">
    <source>
        <dbReference type="Proteomes" id="UP000660265"/>
    </source>
</evidence>
<evidence type="ECO:0000259" key="2">
    <source>
        <dbReference type="Pfam" id="PF12158"/>
    </source>
</evidence>
<dbReference type="RefSeq" id="WP_189110724.1">
    <property type="nucleotide sequence ID" value="NZ_BMMV01000024.1"/>
</dbReference>
<dbReference type="Proteomes" id="UP000660265">
    <property type="component" value="Unassembled WGS sequence"/>
</dbReference>
<organism evidence="3 4">
    <name type="scientific">Streptomyces camponoticapitis</name>
    <dbReference type="NCBI Taxonomy" id="1616125"/>
    <lineage>
        <taxon>Bacteria</taxon>
        <taxon>Bacillati</taxon>
        <taxon>Actinomycetota</taxon>
        <taxon>Actinomycetes</taxon>
        <taxon>Kitasatosporales</taxon>
        <taxon>Streptomycetaceae</taxon>
        <taxon>Streptomyces</taxon>
    </lineage>
</organism>
<reference evidence="4" key="1">
    <citation type="journal article" date="2019" name="Int. J. Syst. Evol. Microbiol.">
        <title>The Global Catalogue of Microorganisms (GCM) 10K type strain sequencing project: providing services to taxonomists for standard genome sequencing and annotation.</title>
        <authorList>
            <consortium name="The Broad Institute Genomics Platform"/>
            <consortium name="The Broad Institute Genome Sequencing Center for Infectious Disease"/>
            <person name="Wu L."/>
            <person name="Ma J."/>
        </authorList>
    </citation>
    <scope>NUCLEOTIDE SEQUENCE [LARGE SCALE GENOMIC DNA]</scope>
    <source>
        <strain evidence="4">CGMCC 4.7275</strain>
    </source>
</reference>
<keyword evidence="1" id="KW-0472">Membrane</keyword>
<dbReference type="EMBL" id="BMMV01000024">
    <property type="protein sequence ID" value="GGK20300.1"/>
    <property type="molecule type" value="Genomic_DNA"/>
</dbReference>
<dbReference type="InterPro" id="IPR021994">
    <property type="entry name" value="DUF3592"/>
</dbReference>
<name>A0ABQ2EQ60_9ACTN</name>
<comment type="caution">
    <text evidence="3">The sequence shown here is derived from an EMBL/GenBank/DDBJ whole genome shotgun (WGS) entry which is preliminary data.</text>
</comment>
<evidence type="ECO:0000256" key="1">
    <source>
        <dbReference type="SAM" id="Phobius"/>
    </source>
</evidence>
<keyword evidence="1" id="KW-1133">Transmembrane helix</keyword>
<proteinExistence type="predicted"/>
<accession>A0ABQ2EQ60</accession>
<keyword evidence="1" id="KW-0812">Transmembrane</keyword>